<dbReference type="PANTHER" id="PTHR31143">
    <property type="match status" value="1"/>
</dbReference>
<evidence type="ECO:0000313" key="3">
    <source>
        <dbReference type="Proteomes" id="UP000446866"/>
    </source>
</evidence>
<dbReference type="InterPro" id="IPR027365">
    <property type="entry name" value="GNAT_acetyltra_YdfB-like"/>
</dbReference>
<dbReference type="SUPFAM" id="SSF55729">
    <property type="entry name" value="Acyl-CoA N-acyltransferases (Nat)"/>
    <property type="match status" value="1"/>
</dbReference>
<name>A0A845QJ89_9FIRM</name>
<organism evidence="2 3">
    <name type="scientific">Anaerotruncus colihominis</name>
    <dbReference type="NCBI Taxonomy" id="169435"/>
    <lineage>
        <taxon>Bacteria</taxon>
        <taxon>Bacillati</taxon>
        <taxon>Bacillota</taxon>
        <taxon>Clostridia</taxon>
        <taxon>Eubacteriales</taxon>
        <taxon>Oscillospiraceae</taxon>
        <taxon>Anaerotruncus</taxon>
    </lineage>
</organism>
<dbReference type="RefSeq" id="WP_160202230.1">
    <property type="nucleotide sequence ID" value="NZ_QXWK01000017.1"/>
</dbReference>
<dbReference type="Gene3D" id="3.40.630.110">
    <property type="entry name" value="GNAT acetyltransferase-like"/>
    <property type="match status" value="1"/>
</dbReference>
<dbReference type="InterPro" id="IPR016181">
    <property type="entry name" value="Acyl_CoA_acyltransferase"/>
</dbReference>
<dbReference type="Proteomes" id="UP000446866">
    <property type="component" value="Unassembled WGS sequence"/>
</dbReference>
<keyword evidence="2" id="KW-0808">Transferase</keyword>
<sequence>MYRFDGNAKNRSLAKLFAGWDETMIWSCLQGIMGEIYTDDAVHPKSAAAVLGDFCFLAGAPSLDFLTSFAKGGCHSFCIMVPASDALGDLIEDFFGERAKKFTRYATQKDASFDLARLRQLASAVPAGFTLAPIDEIIFDRAKSMEWSRDLVSQYADYEVYREKGVGTAILHHGELVCGASSYSVYNGGIEIEIDTRADWRRKGLARLCGAALICRCLEQGLYPSWDAHNKASLALAQQLGYVFDHSYIAYEVRK</sequence>
<protein>
    <submittedName>
        <fullName evidence="2">GNAT family N-acetyltransferase</fullName>
    </submittedName>
</protein>
<keyword evidence="3" id="KW-1185">Reference proteome</keyword>
<reference evidence="2 3" key="1">
    <citation type="submission" date="2018-08" db="EMBL/GenBank/DDBJ databases">
        <title>Murine metabolic-syndrome-specific gut microbial biobank.</title>
        <authorList>
            <person name="Liu C."/>
        </authorList>
    </citation>
    <scope>NUCLEOTIDE SEQUENCE [LARGE SCALE GENOMIC DNA]</scope>
    <source>
        <strain evidence="2 3">28</strain>
    </source>
</reference>
<dbReference type="EMBL" id="QXWK01000017">
    <property type="protein sequence ID" value="NBH61949.1"/>
    <property type="molecule type" value="Genomic_DNA"/>
</dbReference>
<accession>A0A845QJ89</accession>
<dbReference type="Gene3D" id="3.40.630.30">
    <property type="match status" value="1"/>
</dbReference>
<evidence type="ECO:0000313" key="2">
    <source>
        <dbReference type="EMBL" id="NBH61949.1"/>
    </source>
</evidence>
<evidence type="ECO:0000259" key="1">
    <source>
        <dbReference type="PROSITE" id="PS51186"/>
    </source>
</evidence>
<dbReference type="PROSITE" id="PS51186">
    <property type="entry name" value="GNAT"/>
    <property type="match status" value="1"/>
</dbReference>
<feature type="domain" description="N-acetyltransferase" evidence="1">
    <location>
        <begin position="129"/>
        <end position="255"/>
    </location>
</feature>
<dbReference type="InterPro" id="IPR042573">
    <property type="entry name" value="GNAT_acetyltra_N"/>
</dbReference>
<dbReference type="AlphaFoldDB" id="A0A845QJ89"/>
<comment type="caution">
    <text evidence="2">The sequence shown here is derived from an EMBL/GenBank/DDBJ whole genome shotgun (WGS) entry which is preliminary data.</text>
</comment>
<dbReference type="Pfam" id="PF12746">
    <property type="entry name" value="GNAT_acetyltran"/>
    <property type="match status" value="1"/>
</dbReference>
<proteinExistence type="predicted"/>
<dbReference type="GO" id="GO:0016747">
    <property type="term" value="F:acyltransferase activity, transferring groups other than amino-acyl groups"/>
    <property type="evidence" value="ECO:0007669"/>
    <property type="project" value="InterPro"/>
</dbReference>
<dbReference type="PANTHER" id="PTHR31143:SF2">
    <property type="entry name" value="FR47-LIKE DOMAIN-CONTAINING PROTEIN-RELATED"/>
    <property type="match status" value="1"/>
</dbReference>
<dbReference type="InterPro" id="IPR000182">
    <property type="entry name" value="GNAT_dom"/>
</dbReference>
<gene>
    <name evidence="2" type="ORF">D0435_09825</name>
</gene>